<comment type="similarity">
    <text evidence="16">Belongs to the MurB family.</text>
</comment>
<sequence length="362" mass="40515">MNYQQIYLDLIQKFPDFEIHQNHPLAPYTTLKIGGPADIFIHTKNNFQFKTILQYLSKNSDFAPLLQGGIKGGLVILGNGSNVLISDSGIRGIVIKNSSQKIDILPGKTTSSVTNKISAHRTENDPINYLNFAKIDYDEGSSPKIKVKMTSGTLLPFAINYLFNQGITGLQWFAYIPGTIGGAIWYNLHGGSRHFSDYLQTITVFNFKTNQIEKLDAQKIDWDYDNSHFQKNPHLIILNATFNLYQGDTDRARQTAAAWILQKSKVQPMNSAGSIFQNPPLEICQKIWGEQKSTGWIIDHELNLKGTKSGQAEIGPQHANIFTNNGNATAKDFLNLINLVQNKAKEKLNLNLTPEIKLIGDH</sequence>
<organism evidence="18 19">
    <name type="scientific">Candidatus Shapirobacteria bacterium GW2011_GWE2_38_30</name>
    <dbReference type="NCBI Taxonomy" id="1618490"/>
    <lineage>
        <taxon>Bacteria</taxon>
        <taxon>Candidatus Shapironibacteriota</taxon>
    </lineage>
</organism>
<evidence type="ECO:0000256" key="2">
    <source>
        <dbReference type="ARBA" id="ARBA00003921"/>
    </source>
</evidence>
<dbReference type="HAMAP" id="MF_00037">
    <property type="entry name" value="MurB"/>
    <property type="match status" value="1"/>
</dbReference>
<dbReference type="GO" id="GO:0005829">
    <property type="term" value="C:cytosol"/>
    <property type="evidence" value="ECO:0007669"/>
    <property type="project" value="TreeGrafter"/>
</dbReference>
<evidence type="ECO:0000256" key="5">
    <source>
        <dbReference type="ARBA" id="ARBA00022490"/>
    </source>
</evidence>
<dbReference type="InterPro" id="IPR003170">
    <property type="entry name" value="MurB"/>
</dbReference>
<comment type="pathway">
    <text evidence="4 16">Cell wall biogenesis; peptidoglycan biosynthesis.</text>
</comment>
<dbReference type="PATRIC" id="fig|1618490.4.peg.399"/>
<dbReference type="GO" id="GO:0008360">
    <property type="term" value="P:regulation of cell shape"/>
    <property type="evidence" value="ECO:0007669"/>
    <property type="project" value="UniProtKB-KW"/>
</dbReference>
<dbReference type="InterPro" id="IPR016169">
    <property type="entry name" value="FAD-bd_PCMH_sub2"/>
</dbReference>
<dbReference type="EC" id="1.3.1.98" evidence="16"/>
<feature type="active site" evidence="16">
    <location>
        <position position="355"/>
    </location>
</feature>
<name>A0A0G0MZ47_9BACT</name>
<evidence type="ECO:0000256" key="6">
    <source>
        <dbReference type="ARBA" id="ARBA00022618"/>
    </source>
</evidence>
<evidence type="ECO:0000256" key="13">
    <source>
        <dbReference type="ARBA" id="ARBA00023306"/>
    </source>
</evidence>
<comment type="caution">
    <text evidence="16">Lacks conserved residue(s) required for the propagation of feature annotation.</text>
</comment>
<dbReference type="InterPro" id="IPR036635">
    <property type="entry name" value="MurB_C_sf"/>
</dbReference>
<dbReference type="EMBL" id="LBUT01000008">
    <property type="protein sequence ID" value="KKQ70136.1"/>
    <property type="molecule type" value="Genomic_DNA"/>
</dbReference>
<accession>A0A0G0MZ47</accession>
<dbReference type="GO" id="GO:0050660">
    <property type="term" value="F:flavin adenine dinucleotide binding"/>
    <property type="evidence" value="ECO:0007669"/>
    <property type="project" value="InterPro"/>
</dbReference>
<dbReference type="InterPro" id="IPR011601">
    <property type="entry name" value="MurB_C"/>
</dbReference>
<feature type="active site" description="Proton donor" evidence="16">
    <location>
        <position position="274"/>
    </location>
</feature>
<proteinExistence type="inferred from homology"/>
<dbReference type="PANTHER" id="PTHR21071">
    <property type="entry name" value="UDP-N-ACETYLENOLPYRUVOYLGLUCOSAMINE REDUCTASE"/>
    <property type="match status" value="1"/>
</dbReference>
<evidence type="ECO:0000256" key="10">
    <source>
        <dbReference type="ARBA" id="ARBA00022960"/>
    </source>
</evidence>
<dbReference type="AlphaFoldDB" id="A0A0G0MZ47"/>
<comment type="subcellular location">
    <subcellularLocation>
        <location evidence="3 16">Cytoplasm</location>
    </subcellularLocation>
</comment>
<keyword evidence="9 16" id="KW-0521">NADP</keyword>
<keyword evidence="11 16" id="KW-0573">Peptidoglycan synthesis</keyword>
<comment type="cofactor">
    <cofactor evidence="1 16">
        <name>FAD</name>
        <dbReference type="ChEBI" id="CHEBI:57692"/>
    </cofactor>
</comment>
<evidence type="ECO:0000256" key="1">
    <source>
        <dbReference type="ARBA" id="ARBA00001974"/>
    </source>
</evidence>
<evidence type="ECO:0000256" key="15">
    <source>
        <dbReference type="ARBA" id="ARBA00048914"/>
    </source>
</evidence>
<evidence type="ECO:0000256" key="4">
    <source>
        <dbReference type="ARBA" id="ARBA00004752"/>
    </source>
</evidence>
<evidence type="ECO:0000256" key="8">
    <source>
        <dbReference type="ARBA" id="ARBA00022827"/>
    </source>
</evidence>
<keyword evidence="13 16" id="KW-0131">Cell cycle</keyword>
<dbReference type="STRING" id="1618490.US90_C0008G0028"/>
<comment type="function">
    <text evidence="2 16">Cell wall formation.</text>
</comment>
<keyword evidence="6 16" id="KW-0132">Cell division</keyword>
<dbReference type="Gene3D" id="3.90.78.10">
    <property type="entry name" value="UDP-N-acetylenolpyruvoylglucosamine reductase, C-terminal domain"/>
    <property type="match status" value="1"/>
</dbReference>
<keyword evidence="5 16" id="KW-0963">Cytoplasm</keyword>
<evidence type="ECO:0000256" key="16">
    <source>
        <dbReference type="HAMAP-Rule" id="MF_00037"/>
    </source>
</evidence>
<dbReference type="GO" id="GO:0008762">
    <property type="term" value="F:UDP-N-acetylmuramate dehydrogenase activity"/>
    <property type="evidence" value="ECO:0007669"/>
    <property type="project" value="UniProtKB-UniRule"/>
</dbReference>
<evidence type="ECO:0000256" key="9">
    <source>
        <dbReference type="ARBA" id="ARBA00022857"/>
    </source>
</evidence>
<evidence type="ECO:0000256" key="12">
    <source>
        <dbReference type="ARBA" id="ARBA00023002"/>
    </source>
</evidence>
<dbReference type="GO" id="GO:0051301">
    <property type="term" value="P:cell division"/>
    <property type="evidence" value="ECO:0007669"/>
    <property type="project" value="UniProtKB-KW"/>
</dbReference>
<evidence type="ECO:0000313" key="19">
    <source>
        <dbReference type="Proteomes" id="UP000034406"/>
    </source>
</evidence>
<evidence type="ECO:0000313" key="18">
    <source>
        <dbReference type="EMBL" id="KKQ70136.1"/>
    </source>
</evidence>
<gene>
    <name evidence="16" type="primary">murB</name>
    <name evidence="18" type="ORF">US90_C0008G0028</name>
</gene>
<dbReference type="Pfam" id="PF02873">
    <property type="entry name" value="MurB_C"/>
    <property type="match status" value="1"/>
</dbReference>
<keyword evidence="14 16" id="KW-0961">Cell wall biogenesis/degradation</keyword>
<dbReference type="UniPathway" id="UPA00219"/>
<evidence type="ECO:0000256" key="14">
    <source>
        <dbReference type="ARBA" id="ARBA00023316"/>
    </source>
</evidence>
<protein>
    <recommendedName>
        <fullName evidence="16">UDP-N-acetylenolpyruvoylglucosamine reductase</fullName>
        <ecNumber evidence="16">1.3.1.98</ecNumber>
    </recommendedName>
    <alternativeName>
        <fullName evidence="16">UDP-N-acetylmuramate dehydrogenase</fullName>
    </alternativeName>
</protein>
<dbReference type="Gene3D" id="3.30.465.10">
    <property type="match status" value="1"/>
</dbReference>
<dbReference type="GO" id="GO:0009252">
    <property type="term" value="P:peptidoglycan biosynthetic process"/>
    <property type="evidence" value="ECO:0007669"/>
    <property type="project" value="UniProtKB-UniRule"/>
</dbReference>
<dbReference type="SUPFAM" id="SSF56194">
    <property type="entry name" value="Uridine diphospho-N-Acetylenolpyruvylglucosamine reductase, MurB, C-terminal domain"/>
    <property type="match status" value="1"/>
</dbReference>
<reference evidence="18 19" key="1">
    <citation type="journal article" date="2015" name="Nature">
        <title>rRNA introns, odd ribosomes, and small enigmatic genomes across a large radiation of phyla.</title>
        <authorList>
            <person name="Brown C.T."/>
            <person name="Hug L.A."/>
            <person name="Thomas B.C."/>
            <person name="Sharon I."/>
            <person name="Castelle C.J."/>
            <person name="Singh A."/>
            <person name="Wilkins M.J."/>
            <person name="Williams K.H."/>
            <person name="Banfield J.F."/>
        </authorList>
    </citation>
    <scope>NUCLEOTIDE SEQUENCE [LARGE SCALE GENOMIC DNA]</scope>
</reference>
<evidence type="ECO:0000256" key="7">
    <source>
        <dbReference type="ARBA" id="ARBA00022630"/>
    </source>
</evidence>
<dbReference type="PANTHER" id="PTHR21071:SF4">
    <property type="entry name" value="UDP-N-ACETYLENOLPYRUVOYLGLUCOSAMINE REDUCTASE"/>
    <property type="match status" value="1"/>
</dbReference>
<evidence type="ECO:0000256" key="11">
    <source>
        <dbReference type="ARBA" id="ARBA00022984"/>
    </source>
</evidence>
<comment type="catalytic activity">
    <reaction evidence="15 16">
        <text>UDP-N-acetyl-alpha-D-muramate + NADP(+) = UDP-N-acetyl-3-O-(1-carboxyvinyl)-alpha-D-glucosamine + NADPH + H(+)</text>
        <dbReference type="Rhea" id="RHEA:12248"/>
        <dbReference type="ChEBI" id="CHEBI:15378"/>
        <dbReference type="ChEBI" id="CHEBI:57783"/>
        <dbReference type="ChEBI" id="CHEBI:58349"/>
        <dbReference type="ChEBI" id="CHEBI:68483"/>
        <dbReference type="ChEBI" id="CHEBI:70757"/>
        <dbReference type="EC" id="1.3.1.98"/>
    </reaction>
</comment>
<dbReference type="SUPFAM" id="SSF56176">
    <property type="entry name" value="FAD-binding/transporter-associated domain-like"/>
    <property type="match status" value="2"/>
</dbReference>
<feature type="domain" description="UDP-N-acetylenolpyruvoylglucosamine reductase C-terminal" evidence="17">
    <location>
        <begin position="258"/>
        <end position="359"/>
    </location>
</feature>
<keyword evidence="8 16" id="KW-0274">FAD</keyword>
<evidence type="ECO:0000259" key="17">
    <source>
        <dbReference type="Pfam" id="PF02873"/>
    </source>
</evidence>
<dbReference type="Proteomes" id="UP000034406">
    <property type="component" value="Unassembled WGS sequence"/>
</dbReference>
<keyword evidence="10 16" id="KW-0133">Cell shape</keyword>
<dbReference type="GO" id="GO:0071555">
    <property type="term" value="P:cell wall organization"/>
    <property type="evidence" value="ECO:0007669"/>
    <property type="project" value="UniProtKB-KW"/>
</dbReference>
<dbReference type="InterPro" id="IPR016167">
    <property type="entry name" value="FAD-bd_PCMH_sub1"/>
</dbReference>
<comment type="caution">
    <text evidence="18">The sequence shown here is derived from an EMBL/GenBank/DDBJ whole genome shotgun (WGS) entry which is preliminary data.</text>
</comment>
<evidence type="ECO:0000256" key="3">
    <source>
        <dbReference type="ARBA" id="ARBA00004496"/>
    </source>
</evidence>
<dbReference type="InterPro" id="IPR036318">
    <property type="entry name" value="FAD-bd_PCMH-like_sf"/>
</dbReference>
<keyword evidence="7 16" id="KW-0285">Flavoprotein</keyword>
<keyword evidence="12 16" id="KW-0560">Oxidoreductase</keyword>
<dbReference type="Gene3D" id="3.30.43.10">
    <property type="entry name" value="Uridine Diphospho-n-acetylenolpyruvylglucosamine Reductase, domain 2"/>
    <property type="match status" value="1"/>
</dbReference>